<keyword evidence="3" id="KW-1185">Reference proteome</keyword>
<dbReference type="AlphaFoldDB" id="A0ABD2PXF7"/>
<feature type="region of interest" description="Disordered" evidence="1">
    <location>
        <begin position="51"/>
        <end position="132"/>
    </location>
</feature>
<comment type="caution">
    <text evidence="2">The sequence shown here is derived from an EMBL/GenBank/DDBJ whole genome shotgun (WGS) entry which is preliminary data.</text>
</comment>
<dbReference type="EMBL" id="JBJKFK010001852">
    <property type="protein sequence ID" value="KAL3312110.1"/>
    <property type="molecule type" value="Genomic_DNA"/>
</dbReference>
<dbReference type="Proteomes" id="UP001626550">
    <property type="component" value="Unassembled WGS sequence"/>
</dbReference>
<evidence type="ECO:0000256" key="1">
    <source>
        <dbReference type="SAM" id="MobiDB-lite"/>
    </source>
</evidence>
<proteinExistence type="predicted"/>
<sequence>MHVAGSWSVWNQSSNWLWQELDEVDYASLSELEKRRIDQVRLQKRREKRRLELEKRREDEEERARLESEQRRTDNERQLPLSGKKAKQGKGDVTARGANSALSNKLSKHTTAINADGNDSRSTDRTDALHDE</sequence>
<gene>
    <name evidence="2" type="ORF">Ciccas_009303</name>
</gene>
<feature type="compositionally biased region" description="Basic and acidic residues" evidence="1">
    <location>
        <begin position="118"/>
        <end position="132"/>
    </location>
</feature>
<organism evidence="2 3">
    <name type="scientific">Cichlidogyrus casuarinus</name>
    <dbReference type="NCBI Taxonomy" id="1844966"/>
    <lineage>
        <taxon>Eukaryota</taxon>
        <taxon>Metazoa</taxon>
        <taxon>Spiralia</taxon>
        <taxon>Lophotrochozoa</taxon>
        <taxon>Platyhelminthes</taxon>
        <taxon>Monogenea</taxon>
        <taxon>Monopisthocotylea</taxon>
        <taxon>Dactylogyridea</taxon>
        <taxon>Ancyrocephalidae</taxon>
        <taxon>Cichlidogyrus</taxon>
    </lineage>
</organism>
<evidence type="ECO:0000313" key="2">
    <source>
        <dbReference type="EMBL" id="KAL3312110.1"/>
    </source>
</evidence>
<reference evidence="2 3" key="1">
    <citation type="submission" date="2024-11" db="EMBL/GenBank/DDBJ databases">
        <title>Adaptive evolution of stress response genes in parasites aligns with host niche diversity.</title>
        <authorList>
            <person name="Hahn C."/>
            <person name="Resl P."/>
        </authorList>
    </citation>
    <scope>NUCLEOTIDE SEQUENCE [LARGE SCALE GENOMIC DNA]</scope>
    <source>
        <strain evidence="2">EGGRZ-B1_66</strain>
        <tissue evidence="2">Body</tissue>
    </source>
</reference>
<feature type="compositionally biased region" description="Basic and acidic residues" evidence="1">
    <location>
        <begin position="51"/>
        <end position="77"/>
    </location>
</feature>
<feature type="compositionally biased region" description="Polar residues" evidence="1">
    <location>
        <begin position="100"/>
        <end position="113"/>
    </location>
</feature>
<evidence type="ECO:0000313" key="3">
    <source>
        <dbReference type="Proteomes" id="UP001626550"/>
    </source>
</evidence>
<protein>
    <submittedName>
        <fullName evidence="2">Uncharacterized protein</fullName>
    </submittedName>
</protein>
<accession>A0ABD2PXF7</accession>
<name>A0ABD2PXF7_9PLAT</name>